<reference evidence="9" key="4">
    <citation type="journal article" date="2019" name="Int. J. Syst. Evol. Microbiol.">
        <title>The Global Catalogue of Microorganisms (GCM) 10K type strain sequencing project: providing services to taxonomists for standard genome sequencing and annotation.</title>
        <authorList>
            <consortium name="The Broad Institute Genomics Platform"/>
            <consortium name="The Broad Institute Genome Sequencing Center for Infectious Disease"/>
            <person name="Wu L."/>
            <person name="Ma J."/>
        </authorList>
    </citation>
    <scope>NUCLEOTIDE SEQUENCE [LARGE SCALE GENOMIC DNA]</scope>
    <source>
        <strain evidence="9">CGMCC 1.12707</strain>
    </source>
</reference>
<feature type="transmembrane region" description="Helical" evidence="4">
    <location>
        <begin position="6"/>
        <end position="28"/>
    </location>
</feature>
<dbReference type="InterPro" id="IPR036097">
    <property type="entry name" value="HisK_dim/P_sf"/>
</dbReference>
<dbReference type="EMBL" id="BMFL01000010">
    <property type="protein sequence ID" value="GGE99292.1"/>
    <property type="molecule type" value="Genomic_DNA"/>
</dbReference>
<keyword evidence="4" id="KW-1133">Transmembrane helix</keyword>
<dbReference type="InterPro" id="IPR005467">
    <property type="entry name" value="His_kinase_dom"/>
</dbReference>
<keyword evidence="4" id="KW-0472">Membrane</keyword>
<dbReference type="Proteomes" id="UP000184120">
    <property type="component" value="Unassembled WGS sequence"/>
</dbReference>
<keyword evidence="4" id="KW-0812">Transmembrane</keyword>
<dbReference type="Gene3D" id="1.10.287.130">
    <property type="match status" value="1"/>
</dbReference>
<dbReference type="SMART" id="SM00387">
    <property type="entry name" value="HATPase_c"/>
    <property type="match status" value="1"/>
</dbReference>
<reference evidence="7" key="3">
    <citation type="submission" date="2016-11" db="EMBL/GenBank/DDBJ databases">
        <authorList>
            <person name="Jaros S."/>
            <person name="Januszkiewicz K."/>
            <person name="Wedrychowicz H."/>
        </authorList>
    </citation>
    <scope>NUCLEOTIDE SEQUENCE [LARGE SCALE GENOMIC DNA]</scope>
    <source>
        <strain evidence="7">DSM 27989</strain>
    </source>
</reference>
<evidence type="ECO:0000256" key="2">
    <source>
        <dbReference type="ARBA" id="ARBA00012438"/>
    </source>
</evidence>
<proteinExistence type="predicted"/>
<reference evidence="6" key="5">
    <citation type="submission" date="2024-05" db="EMBL/GenBank/DDBJ databases">
        <authorList>
            <person name="Sun Q."/>
            <person name="Zhou Y."/>
        </authorList>
    </citation>
    <scope>NUCLEOTIDE SEQUENCE</scope>
    <source>
        <strain evidence="6">CGMCC 1.12707</strain>
    </source>
</reference>
<dbReference type="OrthoDB" id="1933776at2"/>
<dbReference type="InterPro" id="IPR036890">
    <property type="entry name" value="HATPase_C_sf"/>
</dbReference>
<dbReference type="SMART" id="SM00388">
    <property type="entry name" value="HisKA"/>
    <property type="match status" value="1"/>
</dbReference>
<dbReference type="Pfam" id="PF02518">
    <property type="entry name" value="HATPase_c"/>
    <property type="match status" value="1"/>
</dbReference>
<dbReference type="Pfam" id="PF00512">
    <property type="entry name" value="HisKA"/>
    <property type="match status" value="1"/>
</dbReference>
<name>A0A1M6UB54_9FLAO</name>
<dbReference type="PANTHER" id="PTHR43547:SF2">
    <property type="entry name" value="HYBRID SIGNAL TRANSDUCTION HISTIDINE KINASE C"/>
    <property type="match status" value="1"/>
</dbReference>
<dbReference type="SUPFAM" id="SSF47384">
    <property type="entry name" value="Homodimeric domain of signal transducing histidine kinase"/>
    <property type="match status" value="1"/>
</dbReference>
<dbReference type="PROSITE" id="PS50109">
    <property type="entry name" value="HIS_KIN"/>
    <property type="match status" value="1"/>
</dbReference>
<gene>
    <name evidence="6" type="ORF">GCM10010984_16100</name>
    <name evidence="7" type="ORF">SAMN05443634_102294</name>
</gene>
<evidence type="ECO:0000256" key="3">
    <source>
        <dbReference type="ARBA" id="ARBA00022553"/>
    </source>
</evidence>
<protein>
    <recommendedName>
        <fullName evidence="2">histidine kinase</fullName>
        <ecNumber evidence="2">2.7.13.3</ecNumber>
    </recommendedName>
</protein>
<keyword evidence="7" id="KW-0808">Transferase</keyword>
<feature type="domain" description="Histidine kinase" evidence="5">
    <location>
        <begin position="245"/>
        <end position="440"/>
    </location>
</feature>
<dbReference type="AlphaFoldDB" id="A0A1M6UB54"/>
<keyword evidence="3" id="KW-0597">Phosphoprotein</keyword>
<comment type="catalytic activity">
    <reaction evidence="1">
        <text>ATP + protein L-histidine = ADP + protein N-phospho-L-histidine.</text>
        <dbReference type="EC" id="2.7.13.3"/>
    </reaction>
</comment>
<dbReference type="InterPro" id="IPR003594">
    <property type="entry name" value="HATPase_dom"/>
</dbReference>
<sequence length="440" mass="51553">MKLPKKYYSSLFAIVLLILVALQAYYIYNSYRLIERDLILSSREIATKVMNDMDEKNDINNDKLLAYFKRLNHEKDKQISELQVIQNKANFTNSQYREIVDSLINFYNAQHSFEIAIRSEVYSVYDEINKKELIIPNQSFIFYESKRKIIHPMNINESVWSTDDLNTEKDDKLGTEKSERHKYKIKAKIDFELLNLKFLIIKKIIPLILISLLIIGLIVYLYWKSLKNLTKQEDKNNQLHLTIDSIAHELNTPITTLKFASQNIQDLETKQVIKRQINRLENTIETILIKDNKNDVLLDKLSMIKVIDDLKNQYATITILSTINFEYNHLLSQYDFEQIVKNMIENSVKYGATNCNLNFDFNRKIKLTFTDDGIGIPVKDIPHVFDKYYRVDRTINQHINGLGVGLYIIKTIVDSYNGKITLQNNAEKGVEFKIVLPNEN</sequence>
<dbReference type="PRINTS" id="PR00344">
    <property type="entry name" value="BCTRLSENSOR"/>
</dbReference>
<evidence type="ECO:0000256" key="4">
    <source>
        <dbReference type="SAM" id="Phobius"/>
    </source>
</evidence>
<dbReference type="Proteomes" id="UP000650994">
    <property type="component" value="Unassembled WGS sequence"/>
</dbReference>
<dbReference type="EMBL" id="FRBH01000002">
    <property type="protein sequence ID" value="SHK66462.1"/>
    <property type="molecule type" value="Genomic_DNA"/>
</dbReference>
<dbReference type="RefSeq" id="WP_072929755.1">
    <property type="nucleotide sequence ID" value="NZ_BMFL01000010.1"/>
</dbReference>
<dbReference type="Gene3D" id="3.30.565.10">
    <property type="entry name" value="Histidine kinase-like ATPase, C-terminal domain"/>
    <property type="match status" value="1"/>
</dbReference>
<feature type="transmembrane region" description="Helical" evidence="4">
    <location>
        <begin position="204"/>
        <end position="223"/>
    </location>
</feature>
<dbReference type="CDD" id="cd00082">
    <property type="entry name" value="HisKA"/>
    <property type="match status" value="1"/>
</dbReference>
<evidence type="ECO:0000259" key="5">
    <source>
        <dbReference type="PROSITE" id="PS50109"/>
    </source>
</evidence>
<dbReference type="SUPFAM" id="SSF55874">
    <property type="entry name" value="ATPase domain of HSP90 chaperone/DNA topoisomerase II/histidine kinase"/>
    <property type="match status" value="1"/>
</dbReference>
<dbReference type="STRING" id="1434701.SAMN05443634_102294"/>
<dbReference type="InterPro" id="IPR003661">
    <property type="entry name" value="HisK_dim/P_dom"/>
</dbReference>
<organism evidence="7 8">
    <name type="scientific">Chishuiella changwenlii</name>
    <dbReference type="NCBI Taxonomy" id="1434701"/>
    <lineage>
        <taxon>Bacteria</taxon>
        <taxon>Pseudomonadati</taxon>
        <taxon>Bacteroidota</taxon>
        <taxon>Flavobacteriia</taxon>
        <taxon>Flavobacteriales</taxon>
        <taxon>Weeksellaceae</taxon>
        <taxon>Chishuiella</taxon>
    </lineage>
</organism>
<accession>A0A1M6UB54</accession>
<evidence type="ECO:0000313" key="8">
    <source>
        <dbReference type="Proteomes" id="UP000184120"/>
    </source>
</evidence>
<reference evidence="8" key="2">
    <citation type="submission" date="2016-11" db="EMBL/GenBank/DDBJ databases">
        <authorList>
            <person name="Varghese N."/>
            <person name="Submissions S."/>
        </authorList>
    </citation>
    <scope>NUCLEOTIDE SEQUENCE [LARGE SCALE GENOMIC DNA]</scope>
    <source>
        <strain evidence="8">DSM 27989</strain>
    </source>
</reference>
<reference evidence="6" key="1">
    <citation type="journal article" date="2014" name="Int. J. Syst. Evol. Microbiol.">
        <title>Complete genome of a new Firmicutes species belonging to the dominant human colonic microbiota ('Ruminococcus bicirculans') reveals two chromosomes and a selective capacity to utilize plant glucans.</title>
        <authorList>
            <consortium name="NISC Comparative Sequencing Program"/>
            <person name="Wegmann U."/>
            <person name="Louis P."/>
            <person name="Goesmann A."/>
            <person name="Henrissat B."/>
            <person name="Duncan S.H."/>
            <person name="Flint H.J."/>
        </authorList>
    </citation>
    <scope>NUCLEOTIDE SEQUENCE</scope>
    <source>
        <strain evidence="6">CGMCC 1.12707</strain>
    </source>
</reference>
<keyword evidence="7" id="KW-0418">Kinase</keyword>
<keyword evidence="9" id="KW-1185">Reference proteome</keyword>
<evidence type="ECO:0000256" key="1">
    <source>
        <dbReference type="ARBA" id="ARBA00000085"/>
    </source>
</evidence>
<evidence type="ECO:0000313" key="7">
    <source>
        <dbReference type="EMBL" id="SHK66462.1"/>
    </source>
</evidence>
<dbReference type="PANTHER" id="PTHR43547">
    <property type="entry name" value="TWO-COMPONENT HISTIDINE KINASE"/>
    <property type="match status" value="1"/>
</dbReference>
<dbReference type="InterPro" id="IPR004358">
    <property type="entry name" value="Sig_transdc_His_kin-like_C"/>
</dbReference>
<dbReference type="GO" id="GO:0000155">
    <property type="term" value="F:phosphorelay sensor kinase activity"/>
    <property type="evidence" value="ECO:0007669"/>
    <property type="project" value="InterPro"/>
</dbReference>
<dbReference type="EC" id="2.7.13.3" evidence="2"/>
<evidence type="ECO:0000313" key="9">
    <source>
        <dbReference type="Proteomes" id="UP000650994"/>
    </source>
</evidence>
<evidence type="ECO:0000313" key="6">
    <source>
        <dbReference type="EMBL" id="GGE99292.1"/>
    </source>
</evidence>
<dbReference type="CDD" id="cd00075">
    <property type="entry name" value="HATPase"/>
    <property type="match status" value="1"/>
</dbReference>